<protein>
    <submittedName>
        <fullName evidence="6">TIP120-domain-containing protein</fullName>
    </submittedName>
</protein>
<accession>A0A9P4HNW8</accession>
<evidence type="ECO:0000256" key="2">
    <source>
        <dbReference type="ARBA" id="ARBA00022737"/>
    </source>
</evidence>
<gene>
    <name evidence="6" type="ORF">K490DRAFT_69257</name>
</gene>
<dbReference type="GO" id="GO:0010265">
    <property type="term" value="P:SCF complex assembly"/>
    <property type="evidence" value="ECO:0007669"/>
    <property type="project" value="InterPro"/>
</dbReference>
<dbReference type="Proteomes" id="UP000799776">
    <property type="component" value="Unassembled WGS sequence"/>
</dbReference>
<comment type="caution">
    <text evidence="6">The sequence shown here is derived from an EMBL/GenBank/DDBJ whole genome shotgun (WGS) entry which is preliminary data.</text>
</comment>
<dbReference type="OrthoDB" id="6260732at2759"/>
<feature type="domain" description="TATA-binding protein interacting (TIP20)" evidence="5">
    <location>
        <begin position="1106"/>
        <end position="1279"/>
    </location>
</feature>
<name>A0A9P4HNW8_9PEZI</name>
<dbReference type="Pfam" id="PF25782">
    <property type="entry name" value="TPR_CAND1"/>
    <property type="match status" value="1"/>
</dbReference>
<keyword evidence="7" id="KW-1185">Reference proteome</keyword>
<evidence type="ECO:0000256" key="4">
    <source>
        <dbReference type="SAM" id="MobiDB-lite"/>
    </source>
</evidence>
<keyword evidence="2" id="KW-0677">Repeat</keyword>
<evidence type="ECO:0000313" key="6">
    <source>
        <dbReference type="EMBL" id="KAF2083997.1"/>
    </source>
</evidence>
<reference evidence="6" key="1">
    <citation type="journal article" date="2020" name="Stud. Mycol.">
        <title>101 Dothideomycetes genomes: a test case for predicting lifestyles and emergence of pathogens.</title>
        <authorList>
            <person name="Haridas S."/>
            <person name="Albert R."/>
            <person name="Binder M."/>
            <person name="Bloem J."/>
            <person name="Labutti K."/>
            <person name="Salamov A."/>
            <person name="Andreopoulos B."/>
            <person name="Baker S."/>
            <person name="Barry K."/>
            <person name="Bills G."/>
            <person name="Bluhm B."/>
            <person name="Cannon C."/>
            <person name="Castanera R."/>
            <person name="Culley D."/>
            <person name="Daum C."/>
            <person name="Ezra D."/>
            <person name="Gonzalez J."/>
            <person name="Henrissat B."/>
            <person name="Kuo A."/>
            <person name="Liang C."/>
            <person name="Lipzen A."/>
            <person name="Lutzoni F."/>
            <person name="Magnuson J."/>
            <person name="Mondo S."/>
            <person name="Nolan M."/>
            <person name="Ohm R."/>
            <person name="Pangilinan J."/>
            <person name="Park H.-J."/>
            <person name="Ramirez L."/>
            <person name="Alfaro M."/>
            <person name="Sun H."/>
            <person name="Tritt A."/>
            <person name="Yoshinaga Y."/>
            <person name="Zwiers L.-H."/>
            <person name="Turgeon B."/>
            <person name="Goodwin S."/>
            <person name="Spatafora J."/>
            <person name="Crous P."/>
            <person name="Grigoriev I."/>
        </authorList>
    </citation>
    <scope>NUCLEOTIDE SEQUENCE</scope>
    <source>
        <strain evidence="6">CBS 121410</strain>
    </source>
</reference>
<sequence>MASMPSSQELGKLLHRLYDADPDLRYMALSDLHKIMVDGHPSFLAHDYNTSAKVIDGLLATLNDTSGEVQNQAVKCLGPFVNKVPESIVCPMIDKISQLSMDNSVDSSIPALALRTIVVSLPRPAPGISRSSSVLGAYASVSKALIPRLVGYTVVSTGRKDLPKPPTGMLETDIAKGMDSNAMDVLVEVVRCFGPLLVDAELVALQKEVLRVLQSDRASAVLKKKAVTAISALAVYLSDANLSSLISHIIEGLRDAHLTRSKRKLYINILGSMARSLPRKFGPYLKTLTPFVISALSQSELDEEMEAWDGEDERDPESDEVREAALTALEGFLASCTQDMRLYTEESIDAGTRFLKYDPNLATDDDDEAMDDEDDVVDLEDEDFEEEGGDDDEDDASWKVRRCAAKVLYTLIATRSNGDLLEDGTLYGRVAPALIPRFKEREESVRLEVLATLTCLIRLSKPHKTPSSQASADGVAGLMGPPANRKRRRVGSDASMTDYQTNASLIASLSATNDAQPMTVPQKHLAAIVPEIVNGIVPLLKTGTLPTKQASMGLLKSLVLTQNGGLADYLGQIMDPVIECAKVSSSSSPYLATVVPTLAVAAKDRYSKVSSEALAAVEGLVKALTQSRASGSQNKGDVENLFEILVNRIAANDADVDARRRAINVLGLLIGRSSGSEDLLIQPKRTDGLDLLAERLRHEVTRLAAVRAIEVAAGLCQNSSEVTEKWIQVVSMELVAQLRKASRSLRGASLSTLRTIVINPATRIHLNPSTTQEIEAMLLPPIKSNDLHLMGPALVILATFVSNDLSTTVNKDLVAALKEVVTAKIGGSALEALLTLVRAISEKGHGGHLMQTLLQDVGVAGDPDLVGKVIGTLLVYSPPGSIPVNLDAFVNELNTAKDSKRQSLALAVLGEAGLRLHAKSPLQPKVFMSHFRASGPVPLAAAVALGRAGAGNIKTYLPFILSEMSQKGSQQYLFLHSLREILQHKSADADLLPYAQEMWKQILQASQAEDNKAVGAECMGKLTIIDAKTFLPQLQKFLAEPTPGVRGMVISALRYTFSDTDETYDDYLRPIVIPMLTRMLQEETNLENQRLALTTMSSAVHNKPDIVMPNLDQLLPLAMQQTVIKPELIREVQMGPFKHKVDDGLEVRKSAYETVYTLIETAFSKLNVPDFYDRIIAGISDEYDVMVLCNLMLTKLVHLAPDETKLRLSTIAEHFKSIISVKPKDNAVKQEVEKIDKSAKGVVKVSLDVNRSLGVGSSESVGDSSDSNVKAWGQYWDWIRKEHSVLVKAVEEELRAEKDR</sequence>
<dbReference type="EMBL" id="ML978749">
    <property type="protein sequence ID" value="KAF2083997.1"/>
    <property type="molecule type" value="Genomic_DNA"/>
</dbReference>
<dbReference type="InterPro" id="IPR013932">
    <property type="entry name" value="TATA-bd_TIP120"/>
</dbReference>
<evidence type="ECO:0000256" key="3">
    <source>
        <dbReference type="ARBA" id="ARBA00022786"/>
    </source>
</evidence>
<evidence type="ECO:0000256" key="1">
    <source>
        <dbReference type="ARBA" id="ARBA00007657"/>
    </source>
</evidence>
<dbReference type="Pfam" id="PF08623">
    <property type="entry name" value="TIP120"/>
    <property type="match status" value="1"/>
</dbReference>
<dbReference type="InterPro" id="IPR016024">
    <property type="entry name" value="ARM-type_fold"/>
</dbReference>
<dbReference type="Gene3D" id="1.25.10.10">
    <property type="entry name" value="Leucine-rich Repeat Variant"/>
    <property type="match status" value="1"/>
</dbReference>
<dbReference type="InterPro" id="IPR011989">
    <property type="entry name" value="ARM-like"/>
</dbReference>
<organism evidence="6 7">
    <name type="scientific">Saccharata proteae CBS 121410</name>
    <dbReference type="NCBI Taxonomy" id="1314787"/>
    <lineage>
        <taxon>Eukaryota</taxon>
        <taxon>Fungi</taxon>
        <taxon>Dikarya</taxon>
        <taxon>Ascomycota</taxon>
        <taxon>Pezizomycotina</taxon>
        <taxon>Dothideomycetes</taxon>
        <taxon>Dothideomycetes incertae sedis</taxon>
        <taxon>Botryosphaeriales</taxon>
        <taxon>Saccharataceae</taxon>
        <taxon>Saccharata</taxon>
    </lineage>
</organism>
<dbReference type="PANTHER" id="PTHR12696">
    <property type="entry name" value="TIP120"/>
    <property type="match status" value="1"/>
</dbReference>
<feature type="region of interest" description="Disordered" evidence="4">
    <location>
        <begin position="463"/>
        <end position="493"/>
    </location>
</feature>
<dbReference type="InterPro" id="IPR039852">
    <property type="entry name" value="CAND1/CAND2"/>
</dbReference>
<keyword evidence="3" id="KW-0833">Ubl conjugation pathway</keyword>
<evidence type="ECO:0000313" key="7">
    <source>
        <dbReference type="Proteomes" id="UP000799776"/>
    </source>
</evidence>
<comment type="similarity">
    <text evidence="1">Belongs to the CAND family.</text>
</comment>
<dbReference type="SUPFAM" id="SSF48371">
    <property type="entry name" value="ARM repeat"/>
    <property type="match status" value="1"/>
</dbReference>
<proteinExistence type="inferred from homology"/>
<evidence type="ECO:0000259" key="5">
    <source>
        <dbReference type="Pfam" id="PF08623"/>
    </source>
</evidence>